<comment type="caution">
    <text evidence="1">The sequence shown here is derived from an EMBL/GenBank/DDBJ whole genome shotgun (WGS) entry which is preliminary data.</text>
</comment>
<organism evidence="1 2">
    <name type="scientific">Photobacterium aquimaris</name>
    <dbReference type="NCBI Taxonomy" id="512643"/>
    <lineage>
        <taxon>Bacteria</taxon>
        <taxon>Pseudomonadati</taxon>
        <taxon>Pseudomonadota</taxon>
        <taxon>Gammaproteobacteria</taxon>
        <taxon>Vibrionales</taxon>
        <taxon>Vibrionaceae</taxon>
        <taxon>Photobacterium</taxon>
    </lineage>
</organism>
<dbReference type="Proteomes" id="UP000240254">
    <property type="component" value="Unassembled WGS sequence"/>
</dbReference>
<accession>A0A2T3IF35</accession>
<dbReference type="RefSeq" id="WP_065176536.1">
    <property type="nucleotide sequence ID" value="NZ_LZFA01000014.1"/>
</dbReference>
<name>A0A2T3IF35_9GAMM</name>
<evidence type="ECO:0000313" key="1">
    <source>
        <dbReference type="EMBL" id="PSU24110.1"/>
    </source>
</evidence>
<sequence>MMKDAESFYMAINFLLVDSDHYVLREAGVFTFYRKNNLFVEAIKASDLLKKQIIDVVNSHFENSVVEFDNTSSCFWVTKS</sequence>
<proteinExistence type="predicted"/>
<dbReference type="AlphaFoldDB" id="A0A2T3IF35"/>
<evidence type="ECO:0000313" key="2">
    <source>
        <dbReference type="Proteomes" id="UP000240254"/>
    </source>
</evidence>
<dbReference type="EMBL" id="PYMK01000029">
    <property type="protein sequence ID" value="PSU24110.1"/>
    <property type="molecule type" value="Genomic_DNA"/>
</dbReference>
<reference evidence="1 2" key="1">
    <citation type="submission" date="2018-03" db="EMBL/GenBank/DDBJ databases">
        <title>Whole genome sequencing of Histamine producing bacteria.</title>
        <authorList>
            <person name="Butler K."/>
        </authorList>
    </citation>
    <scope>NUCLEOTIDE SEQUENCE [LARGE SCALE GENOMIC DNA]</scope>
    <source>
        <strain evidence="1 2">BS2</strain>
    </source>
</reference>
<gene>
    <name evidence="1" type="ORF">CTM88_19220</name>
</gene>
<protein>
    <submittedName>
        <fullName evidence="1">Uncharacterized protein</fullName>
    </submittedName>
</protein>